<dbReference type="InterPro" id="IPR036770">
    <property type="entry name" value="Ankyrin_rpt-contain_sf"/>
</dbReference>
<gene>
    <name evidence="6" type="ORF">TKK_002163</name>
</gene>
<feature type="repeat" description="ANK" evidence="3">
    <location>
        <begin position="206"/>
        <end position="238"/>
    </location>
</feature>
<sequence>MFRALFKIYDRLDVDYIDDFGSTHFHAACQAGCDAVVQKYLELGRNPDLLVKTSGDSPLLLALERGHDKVAESLLRRGANPNLANEKRETPLHVICQRNKDDDEALEMLFELSNDRHRPVLLDVQDNLGNTPLHLAVYYDNEKVAKKLLQRGTNPNLTDVERLTPLHTICKSENMDNKKNVDLVKVIFEFHDKKNHPVSINAQDELGNTPLHLALDCRLELTAKFLLRTGADLRSINQENKTPLCILFKRDPHNLYALVKVLFEILHKADPPMPINAQNPWYEPPLLWSMSHLLPYLIDVHSTEYPDKWSLRKLKFKLASGVLAVVECLEKRQLYKLDRCDALTIMKFFVTHPLTSGTRRWANFQLPNRTRSINSNNQLTPRNCTFEKFLKFDADSIMAAASNNATATSPITSVAGQTVPTTTTTTMTPTLNVTAAAADTTTAATAASQAAAVAAANVTASKRSCWRQRTVHFTIFLAVFSTILTLLWVYTLTSELRRKAFDVNMMQVYNLNLSMDNPELVRYIRDMQMKMPSGHEPLNATEPSDEEQVIVAQLQGKRAGVYFEYISRIGAPSTTAWLERELGWRGVQILTDPRSFFDACRSSRNPKTRILRSCLSSDGQTKEVSAAHEDDSVIRARKDPE</sequence>
<dbReference type="Pfam" id="PF00023">
    <property type="entry name" value="Ank"/>
    <property type="match status" value="1"/>
</dbReference>
<evidence type="ECO:0000313" key="7">
    <source>
        <dbReference type="Proteomes" id="UP001627154"/>
    </source>
</evidence>
<dbReference type="Gene3D" id="1.25.40.20">
    <property type="entry name" value="Ankyrin repeat-containing domain"/>
    <property type="match status" value="1"/>
</dbReference>
<name>A0ABD2XJC3_9HYME</name>
<keyword evidence="5" id="KW-0472">Membrane</keyword>
<evidence type="ECO:0000256" key="5">
    <source>
        <dbReference type="SAM" id="Phobius"/>
    </source>
</evidence>
<evidence type="ECO:0000256" key="3">
    <source>
        <dbReference type="PROSITE-ProRule" id="PRU00023"/>
    </source>
</evidence>
<feature type="repeat" description="ANK" evidence="3">
    <location>
        <begin position="54"/>
        <end position="86"/>
    </location>
</feature>
<feature type="compositionally biased region" description="Polar residues" evidence="4">
    <location>
        <begin position="614"/>
        <end position="623"/>
    </location>
</feature>
<dbReference type="SMART" id="SM00248">
    <property type="entry name" value="ANK"/>
    <property type="match status" value="6"/>
</dbReference>
<dbReference type="InterPro" id="IPR002110">
    <property type="entry name" value="Ankyrin_rpt"/>
</dbReference>
<proteinExistence type="predicted"/>
<dbReference type="SUPFAM" id="SSF48403">
    <property type="entry name" value="Ankyrin repeat"/>
    <property type="match status" value="2"/>
</dbReference>
<dbReference type="PANTHER" id="PTHR24198:SF165">
    <property type="entry name" value="ANKYRIN REPEAT-CONTAINING PROTEIN-RELATED"/>
    <property type="match status" value="1"/>
</dbReference>
<keyword evidence="2 3" id="KW-0040">ANK repeat</keyword>
<dbReference type="Proteomes" id="UP001627154">
    <property type="component" value="Unassembled WGS sequence"/>
</dbReference>
<keyword evidence="1" id="KW-0677">Repeat</keyword>
<evidence type="ECO:0000256" key="4">
    <source>
        <dbReference type="SAM" id="MobiDB-lite"/>
    </source>
</evidence>
<keyword evidence="7" id="KW-1185">Reference proteome</keyword>
<accession>A0ABD2XJC3</accession>
<organism evidence="6 7">
    <name type="scientific">Trichogramma kaykai</name>
    <dbReference type="NCBI Taxonomy" id="54128"/>
    <lineage>
        <taxon>Eukaryota</taxon>
        <taxon>Metazoa</taxon>
        <taxon>Ecdysozoa</taxon>
        <taxon>Arthropoda</taxon>
        <taxon>Hexapoda</taxon>
        <taxon>Insecta</taxon>
        <taxon>Pterygota</taxon>
        <taxon>Neoptera</taxon>
        <taxon>Endopterygota</taxon>
        <taxon>Hymenoptera</taxon>
        <taxon>Apocrita</taxon>
        <taxon>Proctotrupomorpha</taxon>
        <taxon>Chalcidoidea</taxon>
        <taxon>Trichogrammatidae</taxon>
        <taxon>Trichogramma</taxon>
    </lineage>
</organism>
<evidence type="ECO:0000256" key="1">
    <source>
        <dbReference type="ARBA" id="ARBA00022737"/>
    </source>
</evidence>
<reference evidence="6 7" key="1">
    <citation type="journal article" date="2024" name="bioRxiv">
        <title>A reference genome for Trichogramma kaykai: A tiny desert-dwelling parasitoid wasp with competing sex-ratio distorters.</title>
        <authorList>
            <person name="Culotta J."/>
            <person name="Lindsey A.R."/>
        </authorList>
    </citation>
    <scope>NUCLEOTIDE SEQUENCE [LARGE SCALE GENOMIC DNA]</scope>
    <source>
        <strain evidence="6 7">KSX58</strain>
    </source>
</reference>
<feature type="transmembrane region" description="Helical" evidence="5">
    <location>
        <begin position="471"/>
        <end position="490"/>
    </location>
</feature>
<evidence type="ECO:0000256" key="2">
    <source>
        <dbReference type="ARBA" id="ARBA00023043"/>
    </source>
</evidence>
<dbReference type="AlphaFoldDB" id="A0ABD2XJC3"/>
<dbReference type="EMBL" id="JBJJXI010000021">
    <property type="protein sequence ID" value="KAL3405108.1"/>
    <property type="molecule type" value="Genomic_DNA"/>
</dbReference>
<dbReference type="Pfam" id="PF12796">
    <property type="entry name" value="Ank_2"/>
    <property type="match status" value="1"/>
</dbReference>
<feature type="region of interest" description="Disordered" evidence="4">
    <location>
        <begin position="613"/>
        <end position="641"/>
    </location>
</feature>
<comment type="caution">
    <text evidence="6">The sequence shown here is derived from an EMBL/GenBank/DDBJ whole genome shotgun (WGS) entry which is preliminary data.</text>
</comment>
<feature type="compositionally biased region" description="Basic and acidic residues" evidence="4">
    <location>
        <begin position="625"/>
        <end position="641"/>
    </location>
</feature>
<keyword evidence="5" id="KW-0812">Transmembrane</keyword>
<protein>
    <submittedName>
        <fullName evidence="6">Uncharacterized protein</fullName>
    </submittedName>
</protein>
<dbReference type="PROSITE" id="PS50088">
    <property type="entry name" value="ANK_REPEAT"/>
    <property type="match status" value="3"/>
</dbReference>
<feature type="repeat" description="ANK" evidence="3">
    <location>
        <begin position="128"/>
        <end position="160"/>
    </location>
</feature>
<keyword evidence="5" id="KW-1133">Transmembrane helix</keyword>
<dbReference type="PROSITE" id="PS50297">
    <property type="entry name" value="ANK_REP_REGION"/>
    <property type="match status" value="3"/>
</dbReference>
<dbReference type="PANTHER" id="PTHR24198">
    <property type="entry name" value="ANKYRIN REPEAT AND PROTEIN KINASE DOMAIN-CONTAINING PROTEIN"/>
    <property type="match status" value="1"/>
</dbReference>
<evidence type="ECO:0000313" key="6">
    <source>
        <dbReference type="EMBL" id="KAL3405108.1"/>
    </source>
</evidence>